<evidence type="ECO:0000313" key="3">
    <source>
        <dbReference type="Proteomes" id="UP001149079"/>
    </source>
</evidence>
<proteinExistence type="predicted"/>
<dbReference type="RefSeq" id="XP_056517023.1">
    <property type="nucleotide sequence ID" value="XM_056670650.1"/>
</dbReference>
<keyword evidence="1" id="KW-0732">Signal</keyword>
<reference evidence="2" key="1">
    <citation type="submission" date="2022-11" db="EMBL/GenBank/DDBJ databases">
        <authorList>
            <person name="Petersen C."/>
        </authorList>
    </citation>
    <scope>NUCLEOTIDE SEQUENCE</scope>
    <source>
        <strain evidence="2">IBT 22155</strain>
    </source>
</reference>
<keyword evidence="3" id="KW-1185">Reference proteome</keyword>
<feature type="chain" id="PRO_5040949905" evidence="1">
    <location>
        <begin position="22"/>
        <end position="279"/>
    </location>
</feature>
<evidence type="ECO:0000313" key="2">
    <source>
        <dbReference type="EMBL" id="KAJ5120519.1"/>
    </source>
</evidence>
<evidence type="ECO:0000256" key="1">
    <source>
        <dbReference type="SAM" id="SignalP"/>
    </source>
</evidence>
<accession>A0A9W9KUS7</accession>
<dbReference type="EMBL" id="JAPQKL010000008">
    <property type="protein sequence ID" value="KAJ5120519.1"/>
    <property type="molecule type" value="Genomic_DNA"/>
</dbReference>
<reference evidence="2" key="2">
    <citation type="journal article" date="2023" name="IMA Fungus">
        <title>Comparative genomic study of the Penicillium genus elucidates a diverse pangenome and 15 lateral gene transfer events.</title>
        <authorList>
            <person name="Petersen C."/>
            <person name="Sorensen T."/>
            <person name="Nielsen M.R."/>
            <person name="Sondergaard T.E."/>
            <person name="Sorensen J.L."/>
            <person name="Fitzpatrick D.A."/>
            <person name="Frisvad J.C."/>
            <person name="Nielsen K.L."/>
        </authorList>
    </citation>
    <scope>NUCLEOTIDE SEQUENCE</scope>
    <source>
        <strain evidence="2">IBT 22155</strain>
    </source>
</reference>
<feature type="signal peptide" evidence="1">
    <location>
        <begin position="1"/>
        <end position="21"/>
    </location>
</feature>
<sequence length="279" mass="29120">MLFNFPLTFALQLSWIALGVANQDLTVTIPWVTDAPDYFKGYGAKVIGLKDGATVYGINCLPDQSSCNRFNPDLTVAYGPSTYEMFASGYNFDFTSGCTLTGSPTPTEASCTETKSFHKKAVVDTATVVVPATGTDSSLGIFPATLIVTDTGDLPATSTATRTQPAQSDSSTTKATITATGHPIIPTANATVGYLNATGTTTGAPVIWQNDTSSTDNNGPTVTVTVLASPLPCRCECDCRGTVTPLSAAMNSTKKESHAVKIVAPMALATALVAAVFWY</sequence>
<dbReference type="GeneID" id="81409821"/>
<name>A0A9W9KUS7_9EURO</name>
<dbReference type="Proteomes" id="UP001149079">
    <property type="component" value="Unassembled WGS sequence"/>
</dbReference>
<comment type="caution">
    <text evidence="2">The sequence shown here is derived from an EMBL/GenBank/DDBJ whole genome shotgun (WGS) entry which is preliminary data.</text>
</comment>
<dbReference type="OrthoDB" id="10017208at2759"/>
<organism evidence="2 3">
    <name type="scientific">Penicillium bovifimosum</name>
    <dbReference type="NCBI Taxonomy" id="126998"/>
    <lineage>
        <taxon>Eukaryota</taxon>
        <taxon>Fungi</taxon>
        <taxon>Dikarya</taxon>
        <taxon>Ascomycota</taxon>
        <taxon>Pezizomycotina</taxon>
        <taxon>Eurotiomycetes</taxon>
        <taxon>Eurotiomycetidae</taxon>
        <taxon>Eurotiales</taxon>
        <taxon>Aspergillaceae</taxon>
        <taxon>Penicillium</taxon>
    </lineage>
</organism>
<dbReference type="AlphaFoldDB" id="A0A9W9KUS7"/>
<gene>
    <name evidence="2" type="ORF">N7515_009907</name>
</gene>
<protein>
    <submittedName>
        <fullName evidence="2">Uncharacterized protein</fullName>
    </submittedName>
</protein>